<gene>
    <name evidence="1" type="ORF">M9H77_20434</name>
</gene>
<accession>A0ACC0ANQ3</accession>
<dbReference type="Proteomes" id="UP001060085">
    <property type="component" value="Linkage Group LG05"/>
</dbReference>
<organism evidence="1 2">
    <name type="scientific">Catharanthus roseus</name>
    <name type="common">Madagascar periwinkle</name>
    <name type="synonym">Vinca rosea</name>
    <dbReference type="NCBI Taxonomy" id="4058"/>
    <lineage>
        <taxon>Eukaryota</taxon>
        <taxon>Viridiplantae</taxon>
        <taxon>Streptophyta</taxon>
        <taxon>Embryophyta</taxon>
        <taxon>Tracheophyta</taxon>
        <taxon>Spermatophyta</taxon>
        <taxon>Magnoliopsida</taxon>
        <taxon>eudicotyledons</taxon>
        <taxon>Gunneridae</taxon>
        <taxon>Pentapetalae</taxon>
        <taxon>asterids</taxon>
        <taxon>lamiids</taxon>
        <taxon>Gentianales</taxon>
        <taxon>Apocynaceae</taxon>
        <taxon>Rauvolfioideae</taxon>
        <taxon>Vinceae</taxon>
        <taxon>Catharanthinae</taxon>
        <taxon>Catharanthus</taxon>
    </lineage>
</organism>
<name>A0ACC0ANQ3_CATRO</name>
<sequence length="180" mass="20053">MDSILTANFRLSPPLPTFVSAVDRPLFPLLHSPSLRTSSIRRPHFAEYLRPAAAAPLYADSGTTNSMPLHPKYALETLVDKRITGFPVIDDDWKLVGVVSDYDLLALDSISGCIQSGFHITLKSIRNEYGITWICEHNIPKEVHMAWERVPSSSVVSHRQPPGLSYSLRKGDKISISKDI</sequence>
<evidence type="ECO:0000313" key="1">
    <source>
        <dbReference type="EMBL" id="KAI5661111.1"/>
    </source>
</evidence>
<keyword evidence="2" id="KW-1185">Reference proteome</keyword>
<evidence type="ECO:0000313" key="2">
    <source>
        <dbReference type="Proteomes" id="UP001060085"/>
    </source>
</evidence>
<dbReference type="EMBL" id="CM044705">
    <property type="protein sequence ID" value="KAI5661111.1"/>
    <property type="molecule type" value="Genomic_DNA"/>
</dbReference>
<protein>
    <submittedName>
        <fullName evidence="1">Uncharacterized protein</fullName>
    </submittedName>
</protein>
<proteinExistence type="predicted"/>
<reference evidence="2" key="1">
    <citation type="journal article" date="2023" name="Nat. Plants">
        <title>Single-cell RNA sequencing provides a high-resolution roadmap for understanding the multicellular compartmentation of specialized metabolism.</title>
        <authorList>
            <person name="Sun S."/>
            <person name="Shen X."/>
            <person name="Li Y."/>
            <person name="Li Y."/>
            <person name="Wang S."/>
            <person name="Li R."/>
            <person name="Zhang H."/>
            <person name="Shen G."/>
            <person name="Guo B."/>
            <person name="Wei J."/>
            <person name="Xu J."/>
            <person name="St-Pierre B."/>
            <person name="Chen S."/>
            <person name="Sun C."/>
        </authorList>
    </citation>
    <scope>NUCLEOTIDE SEQUENCE [LARGE SCALE GENOMIC DNA]</scope>
</reference>
<comment type="caution">
    <text evidence="1">The sequence shown here is derived from an EMBL/GenBank/DDBJ whole genome shotgun (WGS) entry which is preliminary data.</text>
</comment>